<keyword evidence="3" id="KW-1185">Reference proteome</keyword>
<feature type="signal peptide" evidence="1">
    <location>
        <begin position="1"/>
        <end position="22"/>
    </location>
</feature>
<dbReference type="CDD" id="cd14789">
    <property type="entry name" value="Tiki"/>
    <property type="match status" value="1"/>
</dbReference>
<proteinExistence type="predicted"/>
<keyword evidence="1" id="KW-0732">Signal</keyword>
<accession>A0A1E7ZCJ0</accession>
<dbReference type="Proteomes" id="UP000175691">
    <property type="component" value="Unassembled WGS sequence"/>
</dbReference>
<protein>
    <submittedName>
        <fullName evidence="2">Conjugative transfer protein GumN</fullName>
    </submittedName>
</protein>
<dbReference type="InterPro" id="IPR047111">
    <property type="entry name" value="YbaP-like"/>
</dbReference>
<dbReference type="PANTHER" id="PTHR40590:SF1">
    <property type="entry name" value="CYTOPLASMIC PROTEIN"/>
    <property type="match status" value="1"/>
</dbReference>
<sequence length="294" mass="32915">MKNFKLRTAICALGLFANTAFAADTDTDHSSVWKVSKGEDTVYVGGTIHILPITEFPLPSQFMTAYEQSDTVILEAKLPDPTDAAAQQKMMAAAAYEEGKSLKDTISPETYAALEEYFAPFGAPVEKLAKLKPGFLIAVMSMMEAQRVRMAGEGVDSYFSQIAKRDSKPMEYLETMEFQLNMLANMGAGEEDRLIHESLAMMPEYKQYLEDIISAWRVGDTQALRDMTVDKMKRESPASFDEMMVQRNKRWISQIEAMFGDEDQELVLVGAGHLVGDDNVLELLEARGYQIEKL</sequence>
<dbReference type="AlphaFoldDB" id="A0A1E7ZCJ0"/>
<dbReference type="RefSeq" id="WP_070124849.1">
    <property type="nucleotide sequence ID" value="NZ_MDHN01000015.1"/>
</dbReference>
<name>A0A1E7ZCJ0_9ALTE</name>
<dbReference type="OrthoDB" id="357294at2"/>
<evidence type="ECO:0000313" key="2">
    <source>
        <dbReference type="EMBL" id="OFC71236.1"/>
    </source>
</evidence>
<dbReference type="STRING" id="1656094.BFC18_08740"/>
<comment type="caution">
    <text evidence="2">The sequence shown here is derived from an EMBL/GenBank/DDBJ whole genome shotgun (WGS) entry which is preliminary data.</text>
</comment>
<dbReference type="EMBL" id="MDHN01000015">
    <property type="protein sequence ID" value="OFC71236.1"/>
    <property type="molecule type" value="Genomic_DNA"/>
</dbReference>
<reference evidence="2 3" key="1">
    <citation type="submission" date="2016-08" db="EMBL/GenBank/DDBJ databases">
        <authorList>
            <person name="Seilhamer J.J."/>
        </authorList>
    </citation>
    <scope>NUCLEOTIDE SEQUENCE [LARGE SCALE GENOMIC DNA]</scope>
    <source>
        <strain evidence="2 3">KCTC 42603</strain>
    </source>
</reference>
<dbReference type="InterPro" id="IPR002816">
    <property type="entry name" value="TraB/PrgY/GumN_fam"/>
</dbReference>
<dbReference type="PANTHER" id="PTHR40590">
    <property type="entry name" value="CYTOPLASMIC PROTEIN-RELATED"/>
    <property type="match status" value="1"/>
</dbReference>
<organism evidence="2 3">
    <name type="scientific">Alteromonas confluentis</name>
    <dbReference type="NCBI Taxonomy" id="1656094"/>
    <lineage>
        <taxon>Bacteria</taxon>
        <taxon>Pseudomonadati</taxon>
        <taxon>Pseudomonadota</taxon>
        <taxon>Gammaproteobacteria</taxon>
        <taxon>Alteromonadales</taxon>
        <taxon>Alteromonadaceae</taxon>
        <taxon>Alteromonas/Salinimonas group</taxon>
        <taxon>Alteromonas</taxon>
    </lineage>
</organism>
<feature type="chain" id="PRO_5009209693" evidence="1">
    <location>
        <begin position="23"/>
        <end position="294"/>
    </location>
</feature>
<dbReference type="Pfam" id="PF01963">
    <property type="entry name" value="TraB_PrgY_gumN"/>
    <property type="match status" value="1"/>
</dbReference>
<evidence type="ECO:0000256" key="1">
    <source>
        <dbReference type="SAM" id="SignalP"/>
    </source>
</evidence>
<gene>
    <name evidence="2" type="ORF">BFC18_08740</name>
</gene>
<evidence type="ECO:0000313" key="3">
    <source>
        <dbReference type="Proteomes" id="UP000175691"/>
    </source>
</evidence>